<dbReference type="AlphaFoldDB" id="A0A5C3M9C0"/>
<gene>
    <name evidence="1" type="ORF">BDQ12DRAFT_732752</name>
</gene>
<evidence type="ECO:0008006" key="3">
    <source>
        <dbReference type="Google" id="ProtNLM"/>
    </source>
</evidence>
<dbReference type="InterPro" id="IPR032675">
    <property type="entry name" value="LRR_dom_sf"/>
</dbReference>
<protein>
    <recommendedName>
        <fullName evidence="3">F-box domain-containing protein</fullName>
    </recommendedName>
</protein>
<evidence type="ECO:0000313" key="1">
    <source>
        <dbReference type="EMBL" id="TFK41999.1"/>
    </source>
</evidence>
<dbReference type="Gene3D" id="3.80.10.10">
    <property type="entry name" value="Ribonuclease Inhibitor"/>
    <property type="match status" value="1"/>
</dbReference>
<name>A0A5C3M9C0_9AGAR</name>
<dbReference type="Proteomes" id="UP000308652">
    <property type="component" value="Unassembled WGS sequence"/>
</dbReference>
<dbReference type="EMBL" id="ML213593">
    <property type="protein sequence ID" value="TFK41999.1"/>
    <property type="molecule type" value="Genomic_DNA"/>
</dbReference>
<keyword evidence="2" id="KW-1185">Reference proteome</keyword>
<reference evidence="1 2" key="1">
    <citation type="journal article" date="2019" name="Nat. Ecol. Evol.">
        <title>Megaphylogeny resolves global patterns of mushroom evolution.</title>
        <authorList>
            <person name="Varga T."/>
            <person name="Krizsan K."/>
            <person name="Foldi C."/>
            <person name="Dima B."/>
            <person name="Sanchez-Garcia M."/>
            <person name="Sanchez-Ramirez S."/>
            <person name="Szollosi G.J."/>
            <person name="Szarkandi J.G."/>
            <person name="Papp V."/>
            <person name="Albert L."/>
            <person name="Andreopoulos W."/>
            <person name="Angelini C."/>
            <person name="Antonin V."/>
            <person name="Barry K.W."/>
            <person name="Bougher N.L."/>
            <person name="Buchanan P."/>
            <person name="Buyck B."/>
            <person name="Bense V."/>
            <person name="Catcheside P."/>
            <person name="Chovatia M."/>
            <person name="Cooper J."/>
            <person name="Damon W."/>
            <person name="Desjardin D."/>
            <person name="Finy P."/>
            <person name="Geml J."/>
            <person name="Haridas S."/>
            <person name="Hughes K."/>
            <person name="Justo A."/>
            <person name="Karasinski D."/>
            <person name="Kautmanova I."/>
            <person name="Kiss B."/>
            <person name="Kocsube S."/>
            <person name="Kotiranta H."/>
            <person name="LaButti K.M."/>
            <person name="Lechner B.E."/>
            <person name="Liimatainen K."/>
            <person name="Lipzen A."/>
            <person name="Lukacs Z."/>
            <person name="Mihaltcheva S."/>
            <person name="Morgado L.N."/>
            <person name="Niskanen T."/>
            <person name="Noordeloos M.E."/>
            <person name="Ohm R.A."/>
            <person name="Ortiz-Santana B."/>
            <person name="Ovrebo C."/>
            <person name="Racz N."/>
            <person name="Riley R."/>
            <person name="Savchenko A."/>
            <person name="Shiryaev A."/>
            <person name="Soop K."/>
            <person name="Spirin V."/>
            <person name="Szebenyi C."/>
            <person name="Tomsovsky M."/>
            <person name="Tulloss R.E."/>
            <person name="Uehling J."/>
            <person name="Grigoriev I.V."/>
            <person name="Vagvolgyi C."/>
            <person name="Papp T."/>
            <person name="Martin F.M."/>
            <person name="Miettinen O."/>
            <person name="Hibbett D.S."/>
            <person name="Nagy L.G."/>
        </authorList>
    </citation>
    <scope>NUCLEOTIDE SEQUENCE [LARGE SCALE GENOMIC DNA]</scope>
    <source>
        <strain evidence="1 2">CBS 166.37</strain>
    </source>
</reference>
<accession>A0A5C3M9C0</accession>
<dbReference type="OrthoDB" id="2269034at2759"/>
<evidence type="ECO:0000313" key="2">
    <source>
        <dbReference type="Proteomes" id="UP000308652"/>
    </source>
</evidence>
<sequence>MGSFVLQMETLAIEILAEVVLIWASEEYEAPWVASAVNRHWRSSLLSCPRAWSKVYMRIAQPQRIPSRAGSMNILDDGEETSLDQSPPTELWLSRAKDADLDLSIEITGLMPNIFHIHERLKWLKPHMARVKTLQLDVMHVLVTDSLLDILWEHAPLLRYFLVKCSTSDDDLALHKLEDAVAKAPSMRSLHLSGCIVPLSIPPIPSNLPYHLLKSLSFESSQIRSARNLLICLEYCEALESFSLFRSVKKSSIYAGQTLFHSQSLSFDSDKSVPNPSEIITLLKLRSISIECASAKLLEGLFPRLDLPLLEDLSLIRMGNQGYKLGPILHQFVQNTPTIQRLSLEGAVVSDKSLLLTLKCLSNLTHLTLVSWPISKEGILGLSCRFTETPICPRLKTISLYSCDLIPPSPLLVCLQTRREKGHPIRTLVVLDCEQILPDHLDSIREVDPENLIVISSRIWF</sequence>
<dbReference type="SUPFAM" id="SSF52047">
    <property type="entry name" value="RNI-like"/>
    <property type="match status" value="1"/>
</dbReference>
<proteinExistence type="predicted"/>
<organism evidence="1 2">
    <name type="scientific">Crucibulum laeve</name>
    <dbReference type="NCBI Taxonomy" id="68775"/>
    <lineage>
        <taxon>Eukaryota</taxon>
        <taxon>Fungi</taxon>
        <taxon>Dikarya</taxon>
        <taxon>Basidiomycota</taxon>
        <taxon>Agaricomycotina</taxon>
        <taxon>Agaricomycetes</taxon>
        <taxon>Agaricomycetidae</taxon>
        <taxon>Agaricales</taxon>
        <taxon>Agaricineae</taxon>
        <taxon>Nidulariaceae</taxon>
        <taxon>Crucibulum</taxon>
    </lineage>
</organism>